<evidence type="ECO:0000256" key="5">
    <source>
        <dbReference type="HAMAP-Rule" id="MF_01114"/>
    </source>
</evidence>
<keyword evidence="10" id="KW-1185">Reference proteome</keyword>
<comment type="similarity">
    <text evidence="2 5">Belongs to the RecX family.</text>
</comment>
<dbReference type="GO" id="GO:0006282">
    <property type="term" value="P:regulation of DNA repair"/>
    <property type="evidence" value="ECO:0007669"/>
    <property type="project" value="UniProtKB-UniRule"/>
</dbReference>
<comment type="subcellular location">
    <subcellularLocation>
        <location evidence="1 5">Cytoplasm</location>
    </subcellularLocation>
</comment>
<dbReference type="Pfam" id="PF21981">
    <property type="entry name" value="RecX_HTH3"/>
    <property type="match status" value="1"/>
</dbReference>
<comment type="caution">
    <text evidence="9">The sequence shown here is derived from an EMBL/GenBank/DDBJ whole genome shotgun (WGS) entry which is preliminary data.</text>
</comment>
<feature type="domain" description="RecX second three-helical" evidence="7">
    <location>
        <begin position="108"/>
        <end position="139"/>
    </location>
</feature>
<keyword evidence="4 5" id="KW-0963">Cytoplasm</keyword>
<dbReference type="Pfam" id="PF02631">
    <property type="entry name" value="RecX_HTH2"/>
    <property type="match status" value="1"/>
</dbReference>
<dbReference type="HAMAP" id="MF_01114">
    <property type="entry name" value="RecX"/>
    <property type="match status" value="1"/>
</dbReference>
<name>A0A643FD12_IDEDE</name>
<feature type="region of interest" description="Disordered" evidence="6">
    <location>
        <begin position="37"/>
        <end position="81"/>
    </location>
</feature>
<dbReference type="GO" id="GO:0005737">
    <property type="term" value="C:cytoplasm"/>
    <property type="evidence" value="ECO:0007669"/>
    <property type="project" value="UniProtKB-SubCell"/>
</dbReference>
<gene>
    <name evidence="5" type="primary">recX</name>
    <name evidence="9" type="ORF">F7Q92_13190</name>
</gene>
<dbReference type="Proteomes" id="UP000430120">
    <property type="component" value="Unassembled WGS sequence"/>
</dbReference>
<evidence type="ECO:0000259" key="8">
    <source>
        <dbReference type="Pfam" id="PF21981"/>
    </source>
</evidence>
<dbReference type="AlphaFoldDB" id="A0A643FD12"/>
<evidence type="ECO:0000259" key="7">
    <source>
        <dbReference type="Pfam" id="PF02631"/>
    </source>
</evidence>
<dbReference type="InterPro" id="IPR036388">
    <property type="entry name" value="WH-like_DNA-bd_sf"/>
</dbReference>
<dbReference type="PANTHER" id="PTHR33602">
    <property type="entry name" value="REGULATORY PROTEIN RECX FAMILY PROTEIN"/>
    <property type="match status" value="1"/>
</dbReference>
<sequence>MKRAPLSLKAQALALLARREHSRAELRTKLLAHARKRAAHDAAEASGTPSADAGHNGWGSGWEGDPFGESATSAPPVAPAHRVEPDPDALAAEVDEVLDWLQAQRYQSDERFIESRLNSRAPRLGLSRIRQELSRHGVELDSETVRTLRQNEVQRAREVWRKRFGQPPADPRERARQMRFLAARGFSGEVVRQVLGGGDEASD</sequence>
<feature type="domain" description="RecX third three-helical" evidence="8">
    <location>
        <begin position="152"/>
        <end position="195"/>
    </location>
</feature>
<dbReference type="InterPro" id="IPR003783">
    <property type="entry name" value="Regulatory_RecX"/>
</dbReference>
<evidence type="ECO:0000256" key="4">
    <source>
        <dbReference type="ARBA" id="ARBA00022490"/>
    </source>
</evidence>
<comment type="function">
    <text evidence="5">Modulates RecA activity.</text>
</comment>
<protein>
    <recommendedName>
        <fullName evidence="3 5">Regulatory protein RecX</fullName>
    </recommendedName>
</protein>
<dbReference type="InterPro" id="IPR053925">
    <property type="entry name" value="RecX_HTH_3rd"/>
</dbReference>
<organism evidence="9 10">
    <name type="scientific">Ideonella dechloratans</name>
    <dbReference type="NCBI Taxonomy" id="36863"/>
    <lineage>
        <taxon>Bacteria</taxon>
        <taxon>Pseudomonadati</taxon>
        <taxon>Pseudomonadota</taxon>
        <taxon>Betaproteobacteria</taxon>
        <taxon>Burkholderiales</taxon>
        <taxon>Sphaerotilaceae</taxon>
        <taxon>Ideonella</taxon>
    </lineage>
</organism>
<dbReference type="RefSeq" id="WP_151124594.1">
    <property type="nucleotide sequence ID" value="NZ_CP088081.1"/>
</dbReference>
<proteinExistence type="inferred from homology"/>
<accession>A0A643FD12</accession>
<dbReference type="OrthoDB" id="5295441at2"/>
<evidence type="ECO:0000256" key="2">
    <source>
        <dbReference type="ARBA" id="ARBA00009695"/>
    </source>
</evidence>
<reference evidence="9 10" key="1">
    <citation type="submission" date="2019-09" db="EMBL/GenBank/DDBJ databases">
        <title>Draft genome sequences of 48 bacterial type strains from the CCUG.</title>
        <authorList>
            <person name="Tunovic T."/>
            <person name="Pineiro-Iglesias B."/>
            <person name="Unosson C."/>
            <person name="Inganas E."/>
            <person name="Ohlen M."/>
            <person name="Cardew S."/>
            <person name="Jensie-Markopoulos S."/>
            <person name="Salva-Serra F."/>
            <person name="Jaen-Luchoro D."/>
            <person name="Karlsson R."/>
            <person name="Svensson-Stadler L."/>
            <person name="Chun J."/>
            <person name="Moore E."/>
        </authorList>
    </citation>
    <scope>NUCLEOTIDE SEQUENCE [LARGE SCALE GENOMIC DNA]</scope>
    <source>
        <strain evidence="9 10">CCUG 30977</strain>
    </source>
</reference>
<evidence type="ECO:0000313" key="10">
    <source>
        <dbReference type="Proteomes" id="UP000430120"/>
    </source>
</evidence>
<dbReference type="PANTHER" id="PTHR33602:SF1">
    <property type="entry name" value="REGULATORY PROTEIN RECX FAMILY PROTEIN"/>
    <property type="match status" value="1"/>
</dbReference>
<dbReference type="EMBL" id="VZPB01000030">
    <property type="protein sequence ID" value="KAB0580735.1"/>
    <property type="molecule type" value="Genomic_DNA"/>
</dbReference>
<evidence type="ECO:0000256" key="3">
    <source>
        <dbReference type="ARBA" id="ARBA00018111"/>
    </source>
</evidence>
<dbReference type="InterPro" id="IPR053924">
    <property type="entry name" value="RecX_HTH_2nd"/>
</dbReference>
<evidence type="ECO:0000256" key="1">
    <source>
        <dbReference type="ARBA" id="ARBA00004496"/>
    </source>
</evidence>
<dbReference type="Gene3D" id="1.10.10.10">
    <property type="entry name" value="Winged helix-like DNA-binding domain superfamily/Winged helix DNA-binding domain"/>
    <property type="match status" value="3"/>
</dbReference>
<evidence type="ECO:0000256" key="6">
    <source>
        <dbReference type="SAM" id="MobiDB-lite"/>
    </source>
</evidence>
<evidence type="ECO:0000313" key="9">
    <source>
        <dbReference type="EMBL" id="KAB0580735.1"/>
    </source>
</evidence>